<dbReference type="Pfam" id="PF16123">
    <property type="entry name" value="HAGH_C"/>
    <property type="match status" value="1"/>
</dbReference>
<keyword evidence="7" id="KW-0378">Hydrolase</keyword>
<dbReference type="GO" id="GO:0004416">
    <property type="term" value="F:hydroxyacylglutathione hydrolase activity"/>
    <property type="evidence" value="ECO:0007669"/>
    <property type="project" value="UniProtKB-EC"/>
</dbReference>
<dbReference type="SMART" id="SM00849">
    <property type="entry name" value="Lactamase_B"/>
    <property type="match status" value="1"/>
</dbReference>
<protein>
    <recommendedName>
        <fullName evidence="5">hydroxyacylglutathione hydrolase</fullName>
        <ecNumber evidence="5">3.1.2.6</ecNumber>
    </recommendedName>
    <alternativeName>
        <fullName evidence="9">Glyoxalase II</fullName>
    </alternativeName>
</protein>
<comment type="similarity">
    <text evidence="4">Belongs to the metallo-beta-lactamase superfamily. Glyoxalase II family.</text>
</comment>
<keyword evidence="6" id="KW-0479">Metal-binding</keyword>
<keyword evidence="14" id="KW-1185">Reference proteome</keyword>
<dbReference type="CDD" id="cd07723">
    <property type="entry name" value="hydroxyacylglutathione_hydrolase_MBL-fold"/>
    <property type="match status" value="1"/>
</dbReference>
<comment type="cofactor">
    <cofactor evidence="2">
        <name>Zn(2+)</name>
        <dbReference type="ChEBI" id="CHEBI:29105"/>
    </cofactor>
</comment>
<evidence type="ECO:0000256" key="7">
    <source>
        <dbReference type="ARBA" id="ARBA00022801"/>
    </source>
</evidence>
<dbReference type="InterPro" id="IPR001279">
    <property type="entry name" value="Metallo-B-lactamas"/>
</dbReference>
<dbReference type="PANTHER" id="PTHR11935:SF94">
    <property type="entry name" value="TENZING NORGAY, ISOFORM C"/>
    <property type="match status" value="1"/>
</dbReference>
<feature type="region of interest" description="Disordered" evidence="10">
    <location>
        <begin position="359"/>
        <end position="381"/>
    </location>
</feature>
<evidence type="ECO:0000256" key="11">
    <source>
        <dbReference type="SAM" id="Phobius"/>
    </source>
</evidence>
<evidence type="ECO:0000256" key="1">
    <source>
        <dbReference type="ARBA" id="ARBA00001623"/>
    </source>
</evidence>
<dbReference type="GO" id="GO:0046872">
    <property type="term" value="F:metal ion binding"/>
    <property type="evidence" value="ECO:0007669"/>
    <property type="project" value="UniProtKB-KW"/>
</dbReference>
<gene>
    <name evidence="13" type="ORF">Ctob_013951</name>
</gene>
<dbReference type="SUPFAM" id="SSF56281">
    <property type="entry name" value="Metallo-hydrolase/oxidoreductase"/>
    <property type="match status" value="1"/>
</dbReference>
<keyword evidence="11" id="KW-0472">Membrane</keyword>
<evidence type="ECO:0000256" key="4">
    <source>
        <dbReference type="ARBA" id="ARBA00006759"/>
    </source>
</evidence>
<proteinExistence type="inferred from homology"/>
<dbReference type="PANTHER" id="PTHR11935">
    <property type="entry name" value="BETA LACTAMASE DOMAIN"/>
    <property type="match status" value="1"/>
</dbReference>
<dbReference type="OrthoDB" id="515692at2759"/>
<evidence type="ECO:0000313" key="13">
    <source>
        <dbReference type="EMBL" id="KOO33346.1"/>
    </source>
</evidence>
<dbReference type="EC" id="3.1.2.6" evidence="5"/>
<evidence type="ECO:0000256" key="9">
    <source>
        <dbReference type="ARBA" id="ARBA00031044"/>
    </source>
</evidence>
<dbReference type="EMBL" id="JWZX01001542">
    <property type="protein sequence ID" value="KOO33346.1"/>
    <property type="molecule type" value="Genomic_DNA"/>
</dbReference>
<evidence type="ECO:0000256" key="6">
    <source>
        <dbReference type="ARBA" id="ARBA00022723"/>
    </source>
</evidence>
<name>A0A0M0K3A2_9EUKA</name>
<accession>A0A0M0K3A2</accession>
<keyword evidence="8" id="KW-0862">Zinc</keyword>
<feature type="transmembrane region" description="Helical" evidence="11">
    <location>
        <begin position="20"/>
        <end position="42"/>
    </location>
</feature>
<dbReference type="Proteomes" id="UP000037460">
    <property type="component" value="Unassembled WGS sequence"/>
</dbReference>
<dbReference type="InterPro" id="IPR035680">
    <property type="entry name" value="Clx_II_MBL"/>
</dbReference>
<dbReference type="Pfam" id="PF00753">
    <property type="entry name" value="Lactamase_B"/>
    <property type="match status" value="1"/>
</dbReference>
<evidence type="ECO:0000256" key="3">
    <source>
        <dbReference type="ARBA" id="ARBA00004963"/>
    </source>
</evidence>
<evidence type="ECO:0000256" key="5">
    <source>
        <dbReference type="ARBA" id="ARBA00011917"/>
    </source>
</evidence>
<evidence type="ECO:0000259" key="12">
    <source>
        <dbReference type="SMART" id="SM00849"/>
    </source>
</evidence>
<evidence type="ECO:0000256" key="8">
    <source>
        <dbReference type="ARBA" id="ARBA00022833"/>
    </source>
</evidence>
<sequence>MSMATGLLMRVATTIHLPVAYLASLTLRGWAGVVLGLAVLYLRQISTLSKSGKDSPCPPFGIVFRILYGLFGTQVAELVLGRMLHTPEDQPQAEQVGGTTATTVGDPELRVMMVPILGGAFGGNYSFLVWDENDKDRRAICVDPADPYPVLRAAESAALNIQLLLTTHWHFDHSSGNATLRRKLGPSLQVVASAEERGRTPAVNKRLQDAEVLSLGRLRVRGHSVPGHTKGSMVFEVFNAEAAPGAPTVAFTGDTLFCGGCGALFECSAHTFHASLQTLVQRLRPQTKIFPGHEYTEMLLQQACQRNPNNDAARSKLQQAKLLRSRKQPSIPTTLEEELSYNPQLRASPQELAMLCGCAQDDAPDEPTSMRDALLRQQKRD</sequence>
<dbReference type="Gene3D" id="3.60.15.10">
    <property type="entry name" value="Ribonuclease Z/Hydroxyacylglutathione hydrolase-like"/>
    <property type="match status" value="1"/>
</dbReference>
<keyword evidence="11" id="KW-1133">Transmembrane helix</keyword>
<dbReference type="InterPro" id="IPR036866">
    <property type="entry name" value="RibonucZ/Hydroxyglut_hydro"/>
</dbReference>
<dbReference type="AlphaFoldDB" id="A0A0M0K3A2"/>
<keyword evidence="11" id="KW-0812">Transmembrane</keyword>
<feature type="domain" description="Metallo-beta-lactamase" evidence="12">
    <location>
        <begin position="123"/>
        <end position="293"/>
    </location>
</feature>
<evidence type="ECO:0000256" key="2">
    <source>
        <dbReference type="ARBA" id="ARBA00001947"/>
    </source>
</evidence>
<comment type="pathway">
    <text evidence="3">Secondary metabolite metabolism; methylglyoxal degradation; (R)-lactate from methylglyoxal: step 2/2.</text>
</comment>
<comment type="caution">
    <text evidence="13">The sequence shown here is derived from an EMBL/GenBank/DDBJ whole genome shotgun (WGS) entry which is preliminary data.</text>
</comment>
<organism evidence="13 14">
    <name type="scientific">Chrysochromulina tobinii</name>
    <dbReference type="NCBI Taxonomy" id="1460289"/>
    <lineage>
        <taxon>Eukaryota</taxon>
        <taxon>Haptista</taxon>
        <taxon>Haptophyta</taxon>
        <taxon>Prymnesiophyceae</taxon>
        <taxon>Prymnesiales</taxon>
        <taxon>Chrysochromulinaceae</taxon>
        <taxon>Chrysochromulina</taxon>
    </lineage>
</organism>
<comment type="catalytic activity">
    <reaction evidence="1">
        <text>an S-(2-hydroxyacyl)glutathione + H2O = a 2-hydroxy carboxylate + glutathione + H(+)</text>
        <dbReference type="Rhea" id="RHEA:21864"/>
        <dbReference type="ChEBI" id="CHEBI:15377"/>
        <dbReference type="ChEBI" id="CHEBI:15378"/>
        <dbReference type="ChEBI" id="CHEBI:57925"/>
        <dbReference type="ChEBI" id="CHEBI:58896"/>
        <dbReference type="ChEBI" id="CHEBI:71261"/>
        <dbReference type="EC" id="3.1.2.6"/>
    </reaction>
</comment>
<reference evidence="14" key="1">
    <citation type="journal article" date="2015" name="PLoS Genet.">
        <title>Genome Sequence and Transcriptome Analyses of Chrysochromulina tobin: Metabolic Tools for Enhanced Algal Fitness in the Prominent Order Prymnesiales (Haptophyceae).</title>
        <authorList>
            <person name="Hovde B.T."/>
            <person name="Deodato C.R."/>
            <person name="Hunsperger H.M."/>
            <person name="Ryken S.A."/>
            <person name="Yost W."/>
            <person name="Jha R.K."/>
            <person name="Patterson J."/>
            <person name="Monnat R.J. Jr."/>
            <person name="Barlow S.B."/>
            <person name="Starkenburg S.R."/>
            <person name="Cattolico R.A."/>
        </authorList>
    </citation>
    <scope>NUCLEOTIDE SEQUENCE</scope>
    <source>
        <strain evidence="14">CCMP291</strain>
    </source>
</reference>
<evidence type="ECO:0000256" key="10">
    <source>
        <dbReference type="SAM" id="MobiDB-lite"/>
    </source>
</evidence>
<evidence type="ECO:0000313" key="14">
    <source>
        <dbReference type="Proteomes" id="UP000037460"/>
    </source>
</evidence>
<dbReference type="InterPro" id="IPR032282">
    <property type="entry name" value="HAGH_C"/>
</dbReference>